<reference evidence="5 6" key="1">
    <citation type="submission" date="2019-03" db="EMBL/GenBank/DDBJ databases">
        <title>Genomic Encyclopedia of Type Strains, Phase IV (KMG-IV): sequencing the most valuable type-strain genomes for metagenomic binning, comparative biology and taxonomic classification.</title>
        <authorList>
            <person name="Goeker M."/>
        </authorList>
    </citation>
    <scope>NUCLEOTIDE SEQUENCE [LARGE SCALE GENOMIC DNA]</scope>
    <source>
        <strain evidence="5 6">LX-B</strain>
    </source>
</reference>
<dbReference type="InterPro" id="IPR000489">
    <property type="entry name" value="Pterin-binding_dom"/>
</dbReference>
<comment type="caution">
    <text evidence="5">The sequence shown here is derived from an EMBL/GenBank/DDBJ whole genome shotgun (WGS) entry which is preliminary data.</text>
</comment>
<dbReference type="GO" id="GO:0008705">
    <property type="term" value="F:methionine synthase activity"/>
    <property type="evidence" value="ECO:0007669"/>
    <property type="project" value="TreeGrafter"/>
</dbReference>
<protein>
    <submittedName>
        <fullName evidence="5">5-methyltetrahydrofolate--homocysteine methyltransferase</fullName>
    </submittedName>
</protein>
<dbReference type="AlphaFoldDB" id="A0A4V2QEZ6"/>
<dbReference type="OrthoDB" id="358252at2"/>
<keyword evidence="2 5" id="KW-0489">Methyltransferase</keyword>
<dbReference type="Gene3D" id="3.20.20.20">
    <property type="entry name" value="Dihydropteroate synthase-like"/>
    <property type="match status" value="1"/>
</dbReference>
<keyword evidence="6" id="KW-1185">Reference proteome</keyword>
<dbReference type="GO" id="GO:0032259">
    <property type="term" value="P:methylation"/>
    <property type="evidence" value="ECO:0007669"/>
    <property type="project" value="UniProtKB-KW"/>
</dbReference>
<dbReference type="RefSeq" id="WP_132014317.1">
    <property type="nucleotide sequence ID" value="NZ_SLUN01000011.1"/>
</dbReference>
<dbReference type="EMBL" id="SLUN01000011">
    <property type="protein sequence ID" value="TCL69997.1"/>
    <property type="molecule type" value="Genomic_DNA"/>
</dbReference>
<feature type="domain" description="Pterin-binding" evidence="4">
    <location>
        <begin position="1"/>
        <end position="246"/>
    </location>
</feature>
<gene>
    <name evidence="5" type="ORF">EDC14_1011119</name>
</gene>
<dbReference type="GO" id="GO:0005829">
    <property type="term" value="C:cytosol"/>
    <property type="evidence" value="ECO:0007669"/>
    <property type="project" value="TreeGrafter"/>
</dbReference>
<name>A0A4V2QEZ6_HYDET</name>
<evidence type="ECO:0000313" key="6">
    <source>
        <dbReference type="Proteomes" id="UP000295008"/>
    </source>
</evidence>
<sequence length="266" mass="29193">MLIIGERINTSRKSIAPAVVARDEAFIAEEARRQLEAGATYIDVNCGTLVEEEPKFLEWLVQTVQAATGDAPCSIDSPNPVALERALKVHHGQPIINSITAEKERFSAILPLVRDFKTRVIALTMNDEGMPESAEERCAIGSGLITELTKVGIPLEDIFLDPMVRPVSTGDHYGQIVFQTIGKMTQEYPGLHTVCGLSNISYGLPARKIVNHTFLVMAMLSGLDSAILDPTDKRLTSLVHASELLLGKDEYAMNYITAFREGRLDI</sequence>
<evidence type="ECO:0000256" key="2">
    <source>
        <dbReference type="ARBA" id="ARBA00022603"/>
    </source>
</evidence>
<dbReference type="Pfam" id="PF00809">
    <property type="entry name" value="Pterin_bind"/>
    <property type="match status" value="1"/>
</dbReference>
<evidence type="ECO:0000313" key="5">
    <source>
        <dbReference type="EMBL" id="TCL69997.1"/>
    </source>
</evidence>
<accession>A0A4V2QEZ6</accession>
<proteinExistence type="inferred from homology"/>
<dbReference type="GO" id="GO:0042558">
    <property type="term" value="P:pteridine-containing compound metabolic process"/>
    <property type="evidence" value="ECO:0007669"/>
    <property type="project" value="InterPro"/>
</dbReference>
<comment type="similarity">
    <text evidence="1">Belongs to the vitamin-B12 dependent methionine synthase family.</text>
</comment>
<dbReference type="NCBIfam" id="NF005719">
    <property type="entry name" value="PRK07535.1"/>
    <property type="match status" value="1"/>
</dbReference>
<dbReference type="SUPFAM" id="SSF51717">
    <property type="entry name" value="Dihydropteroate synthetase-like"/>
    <property type="match status" value="1"/>
</dbReference>
<keyword evidence="3 5" id="KW-0808">Transferase</keyword>
<evidence type="ECO:0000256" key="1">
    <source>
        <dbReference type="ARBA" id="ARBA00010398"/>
    </source>
</evidence>
<dbReference type="InterPro" id="IPR011005">
    <property type="entry name" value="Dihydropteroate_synth-like_sf"/>
</dbReference>
<dbReference type="Proteomes" id="UP000295008">
    <property type="component" value="Unassembled WGS sequence"/>
</dbReference>
<dbReference type="PROSITE" id="PS50972">
    <property type="entry name" value="PTERIN_BINDING"/>
    <property type="match status" value="1"/>
</dbReference>
<organism evidence="5 6">
    <name type="scientific">Hydrogenispora ethanolica</name>
    <dbReference type="NCBI Taxonomy" id="1082276"/>
    <lineage>
        <taxon>Bacteria</taxon>
        <taxon>Bacillati</taxon>
        <taxon>Bacillota</taxon>
        <taxon>Hydrogenispora</taxon>
    </lineage>
</organism>
<evidence type="ECO:0000259" key="4">
    <source>
        <dbReference type="PROSITE" id="PS50972"/>
    </source>
</evidence>
<dbReference type="PANTHER" id="PTHR45833">
    <property type="entry name" value="METHIONINE SYNTHASE"/>
    <property type="match status" value="1"/>
</dbReference>
<dbReference type="InterPro" id="IPR050554">
    <property type="entry name" value="Met_Synthase/Corrinoid"/>
</dbReference>
<evidence type="ECO:0000256" key="3">
    <source>
        <dbReference type="ARBA" id="ARBA00022679"/>
    </source>
</evidence>